<sequence>MYFTVSAVFLSLGLLNMPVDGKKYKPYHVPAQYTSTLKEGLEPVHVIKLPEVEKVPFIEHTVEDVVEHVGLSEFIETSSVRMEMVLKKMKLESFAKKCHKKGSYCFRKLDCCSTLCQRSSNKCV</sequence>
<dbReference type="OrthoDB" id="7850280at2759"/>
<dbReference type="HOGENOM" id="CLU_2657080_0_0_1"/>
<name>B4KG25_DROMO</name>
<dbReference type="InParanoid" id="B4KG25"/>
<dbReference type="Proteomes" id="UP000009192">
    <property type="component" value="Unassembled WGS sequence"/>
</dbReference>
<feature type="signal peptide" evidence="1">
    <location>
        <begin position="1"/>
        <end position="21"/>
    </location>
</feature>
<dbReference type="EMBL" id="CH933807">
    <property type="protein sequence ID" value="EDW13164.2"/>
    <property type="molecule type" value="Genomic_DNA"/>
</dbReference>
<protein>
    <submittedName>
        <fullName evidence="2">Uncharacterized protein</fullName>
    </submittedName>
</protein>
<proteinExistence type="predicted"/>
<keyword evidence="1" id="KW-0732">Signal</keyword>
<gene>
    <name evidence="2" type="primary">Dmoj\GI21394</name>
    <name evidence="2" type="ORF">Dmoj_GI21394</name>
</gene>
<keyword evidence="3" id="KW-1185">Reference proteome</keyword>
<dbReference type="KEGG" id="dmo:Dmoj_GI21394"/>
<feature type="chain" id="PRO_5006456484" evidence="1">
    <location>
        <begin position="22"/>
        <end position="124"/>
    </location>
</feature>
<evidence type="ECO:0000256" key="1">
    <source>
        <dbReference type="SAM" id="SignalP"/>
    </source>
</evidence>
<organism evidence="2 3">
    <name type="scientific">Drosophila mojavensis</name>
    <name type="common">Fruit fly</name>
    <dbReference type="NCBI Taxonomy" id="7230"/>
    <lineage>
        <taxon>Eukaryota</taxon>
        <taxon>Metazoa</taxon>
        <taxon>Ecdysozoa</taxon>
        <taxon>Arthropoda</taxon>
        <taxon>Hexapoda</taxon>
        <taxon>Insecta</taxon>
        <taxon>Pterygota</taxon>
        <taxon>Neoptera</taxon>
        <taxon>Endopterygota</taxon>
        <taxon>Diptera</taxon>
        <taxon>Brachycera</taxon>
        <taxon>Muscomorpha</taxon>
        <taxon>Ephydroidea</taxon>
        <taxon>Drosophilidae</taxon>
        <taxon>Drosophila</taxon>
    </lineage>
</organism>
<reference evidence="2 3" key="1">
    <citation type="journal article" date="2007" name="Nature">
        <title>Evolution of genes and genomes on the Drosophila phylogeny.</title>
        <authorList>
            <consortium name="Drosophila 12 Genomes Consortium"/>
            <person name="Clark A.G."/>
            <person name="Eisen M.B."/>
            <person name="Smith D.R."/>
            <person name="Bergman C.M."/>
            <person name="Oliver B."/>
            <person name="Markow T.A."/>
            <person name="Kaufman T.C."/>
            <person name="Kellis M."/>
            <person name="Gelbart W."/>
            <person name="Iyer V.N."/>
            <person name="Pollard D.A."/>
            <person name="Sackton T.B."/>
            <person name="Larracuente A.M."/>
            <person name="Singh N.D."/>
            <person name="Abad J.P."/>
            <person name="Abt D.N."/>
            <person name="Adryan B."/>
            <person name="Aguade M."/>
            <person name="Akashi H."/>
            <person name="Anderson W.W."/>
            <person name="Aquadro C.F."/>
            <person name="Ardell D.H."/>
            <person name="Arguello R."/>
            <person name="Artieri C.G."/>
            <person name="Barbash D.A."/>
            <person name="Barker D."/>
            <person name="Barsanti P."/>
            <person name="Batterham P."/>
            <person name="Batzoglou S."/>
            <person name="Begun D."/>
            <person name="Bhutkar A."/>
            <person name="Blanco E."/>
            <person name="Bosak S.A."/>
            <person name="Bradley R.K."/>
            <person name="Brand A.D."/>
            <person name="Brent M.R."/>
            <person name="Brooks A.N."/>
            <person name="Brown R.H."/>
            <person name="Butlin R.K."/>
            <person name="Caggese C."/>
            <person name="Calvi B.R."/>
            <person name="Bernardo de Carvalho A."/>
            <person name="Caspi A."/>
            <person name="Castrezana S."/>
            <person name="Celniker S.E."/>
            <person name="Chang J.L."/>
            <person name="Chapple C."/>
            <person name="Chatterji S."/>
            <person name="Chinwalla A."/>
            <person name="Civetta A."/>
            <person name="Clifton S.W."/>
            <person name="Comeron J.M."/>
            <person name="Costello J.C."/>
            <person name="Coyne J.A."/>
            <person name="Daub J."/>
            <person name="David R.G."/>
            <person name="Delcher A.L."/>
            <person name="Delehaunty K."/>
            <person name="Do C.B."/>
            <person name="Ebling H."/>
            <person name="Edwards K."/>
            <person name="Eickbush T."/>
            <person name="Evans J.D."/>
            <person name="Filipski A."/>
            <person name="Findeiss S."/>
            <person name="Freyhult E."/>
            <person name="Fulton L."/>
            <person name="Fulton R."/>
            <person name="Garcia A.C."/>
            <person name="Gardiner A."/>
            <person name="Garfield D.A."/>
            <person name="Garvin B.E."/>
            <person name="Gibson G."/>
            <person name="Gilbert D."/>
            <person name="Gnerre S."/>
            <person name="Godfrey J."/>
            <person name="Good R."/>
            <person name="Gotea V."/>
            <person name="Gravely B."/>
            <person name="Greenberg A.J."/>
            <person name="Griffiths-Jones S."/>
            <person name="Gross S."/>
            <person name="Guigo R."/>
            <person name="Gustafson E.A."/>
            <person name="Haerty W."/>
            <person name="Hahn M.W."/>
            <person name="Halligan D.L."/>
            <person name="Halpern A.L."/>
            <person name="Halter G.M."/>
            <person name="Han M.V."/>
            <person name="Heger A."/>
            <person name="Hillier L."/>
            <person name="Hinrichs A.S."/>
            <person name="Holmes I."/>
            <person name="Hoskins R.A."/>
            <person name="Hubisz M.J."/>
            <person name="Hultmark D."/>
            <person name="Huntley M.A."/>
            <person name="Jaffe D.B."/>
            <person name="Jagadeeshan S."/>
            <person name="Jeck W.R."/>
            <person name="Johnson J."/>
            <person name="Jones C.D."/>
            <person name="Jordan W.C."/>
            <person name="Karpen G.H."/>
            <person name="Kataoka E."/>
            <person name="Keightley P.D."/>
            <person name="Kheradpour P."/>
            <person name="Kirkness E.F."/>
            <person name="Koerich L.B."/>
            <person name="Kristiansen K."/>
            <person name="Kudrna D."/>
            <person name="Kulathinal R.J."/>
            <person name="Kumar S."/>
            <person name="Kwok R."/>
            <person name="Lander E."/>
            <person name="Langley C.H."/>
            <person name="Lapoint R."/>
            <person name="Lazzaro B.P."/>
            <person name="Lee S.J."/>
            <person name="Levesque L."/>
            <person name="Li R."/>
            <person name="Lin C.F."/>
            <person name="Lin M.F."/>
            <person name="Lindblad-Toh K."/>
            <person name="Llopart A."/>
            <person name="Long M."/>
            <person name="Low L."/>
            <person name="Lozovsky E."/>
            <person name="Lu J."/>
            <person name="Luo M."/>
            <person name="Machado C.A."/>
            <person name="Makalowski W."/>
            <person name="Marzo M."/>
            <person name="Matsuda M."/>
            <person name="Matzkin L."/>
            <person name="McAllister B."/>
            <person name="McBride C.S."/>
            <person name="McKernan B."/>
            <person name="McKernan K."/>
            <person name="Mendez-Lago M."/>
            <person name="Minx P."/>
            <person name="Mollenhauer M.U."/>
            <person name="Montooth K."/>
            <person name="Mount S.M."/>
            <person name="Mu X."/>
            <person name="Myers E."/>
            <person name="Negre B."/>
            <person name="Newfeld S."/>
            <person name="Nielsen R."/>
            <person name="Noor M.A."/>
            <person name="O'Grady P."/>
            <person name="Pachter L."/>
            <person name="Papaceit M."/>
            <person name="Parisi M.J."/>
            <person name="Parisi M."/>
            <person name="Parts L."/>
            <person name="Pedersen J.S."/>
            <person name="Pesole G."/>
            <person name="Phillippy A.M."/>
            <person name="Ponting C.P."/>
            <person name="Pop M."/>
            <person name="Porcelli D."/>
            <person name="Powell J.R."/>
            <person name="Prohaska S."/>
            <person name="Pruitt K."/>
            <person name="Puig M."/>
            <person name="Quesneville H."/>
            <person name="Ram K.R."/>
            <person name="Rand D."/>
            <person name="Rasmussen M.D."/>
            <person name="Reed L.K."/>
            <person name="Reenan R."/>
            <person name="Reily A."/>
            <person name="Remington K.A."/>
            <person name="Rieger T.T."/>
            <person name="Ritchie M.G."/>
            <person name="Robin C."/>
            <person name="Rogers Y.H."/>
            <person name="Rohde C."/>
            <person name="Rozas J."/>
            <person name="Rubenfield M.J."/>
            <person name="Ruiz A."/>
            <person name="Russo S."/>
            <person name="Salzberg S.L."/>
            <person name="Sanchez-Gracia A."/>
            <person name="Saranga D.J."/>
            <person name="Sato H."/>
            <person name="Schaeffer S.W."/>
            <person name="Schatz M.C."/>
            <person name="Schlenke T."/>
            <person name="Schwartz R."/>
            <person name="Segarra C."/>
            <person name="Singh R.S."/>
            <person name="Sirot L."/>
            <person name="Sirota M."/>
            <person name="Sisneros N.B."/>
            <person name="Smith C.D."/>
            <person name="Smith T.F."/>
            <person name="Spieth J."/>
            <person name="Stage D.E."/>
            <person name="Stark A."/>
            <person name="Stephan W."/>
            <person name="Strausberg R.L."/>
            <person name="Strempel S."/>
            <person name="Sturgill D."/>
            <person name="Sutton G."/>
            <person name="Sutton G.G."/>
            <person name="Tao W."/>
            <person name="Teichmann S."/>
            <person name="Tobari Y.N."/>
            <person name="Tomimura Y."/>
            <person name="Tsolas J.M."/>
            <person name="Valente V.L."/>
            <person name="Venter E."/>
            <person name="Venter J.C."/>
            <person name="Vicario S."/>
            <person name="Vieira F.G."/>
            <person name="Vilella A.J."/>
            <person name="Villasante A."/>
            <person name="Walenz B."/>
            <person name="Wang J."/>
            <person name="Wasserman M."/>
            <person name="Watts T."/>
            <person name="Wilson D."/>
            <person name="Wilson R.K."/>
            <person name="Wing R.A."/>
            <person name="Wolfner M.F."/>
            <person name="Wong A."/>
            <person name="Wong G.K."/>
            <person name="Wu C.I."/>
            <person name="Wu G."/>
            <person name="Yamamoto D."/>
            <person name="Yang H.P."/>
            <person name="Yang S.P."/>
            <person name="Yorke J.A."/>
            <person name="Yoshida K."/>
            <person name="Zdobnov E."/>
            <person name="Zhang P."/>
            <person name="Zhang Y."/>
            <person name="Zimin A.V."/>
            <person name="Baldwin J."/>
            <person name="Abdouelleil A."/>
            <person name="Abdulkadir J."/>
            <person name="Abebe A."/>
            <person name="Abera B."/>
            <person name="Abreu J."/>
            <person name="Acer S.C."/>
            <person name="Aftuck L."/>
            <person name="Alexander A."/>
            <person name="An P."/>
            <person name="Anderson E."/>
            <person name="Anderson S."/>
            <person name="Arachi H."/>
            <person name="Azer M."/>
            <person name="Bachantsang P."/>
            <person name="Barry A."/>
            <person name="Bayul T."/>
            <person name="Berlin A."/>
            <person name="Bessette D."/>
            <person name="Bloom T."/>
            <person name="Blye J."/>
            <person name="Boguslavskiy L."/>
            <person name="Bonnet C."/>
            <person name="Boukhgalter B."/>
            <person name="Bourzgui I."/>
            <person name="Brown A."/>
            <person name="Cahill P."/>
            <person name="Channer S."/>
            <person name="Cheshatsang Y."/>
            <person name="Chuda L."/>
            <person name="Citroen M."/>
            <person name="Collymore A."/>
            <person name="Cooke P."/>
            <person name="Costello M."/>
            <person name="D'Aco K."/>
            <person name="Daza R."/>
            <person name="De Haan G."/>
            <person name="DeGray S."/>
            <person name="DeMaso C."/>
            <person name="Dhargay N."/>
            <person name="Dooley K."/>
            <person name="Dooley E."/>
            <person name="Doricent M."/>
            <person name="Dorje P."/>
            <person name="Dorjee K."/>
            <person name="Dupes A."/>
            <person name="Elong R."/>
            <person name="Falk J."/>
            <person name="Farina A."/>
            <person name="Faro S."/>
            <person name="Ferguson D."/>
            <person name="Fisher S."/>
            <person name="Foley C.D."/>
            <person name="Franke A."/>
            <person name="Friedrich D."/>
            <person name="Gadbois L."/>
            <person name="Gearin G."/>
            <person name="Gearin C.R."/>
            <person name="Giannoukos G."/>
            <person name="Goode T."/>
            <person name="Graham J."/>
            <person name="Grandbois E."/>
            <person name="Grewal S."/>
            <person name="Gyaltsen K."/>
            <person name="Hafez N."/>
            <person name="Hagos B."/>
            <person name="Hall J."/>
            <person name="Henson C."/>
            <person name="Hollinger A."/>
            <person name="Honan T."/>
            <person name="Huard M.D."/>
            <person name="Hughes L."/>
            <person name="Hurhula B."/>
            <person name="Husby M.E."/>
            <person name="Kamat A."/>
            <person name="Kanga B."/>
            <person name="Kashin S."/>
            <person name="Khazanovich D."/>
            <person name="Kisner P."/>
            <person name="Lance K."/>
            <person name="Lara M."/>
            <person name="Lee W."/>
            <person name="Lennon N."/>
            <person name="Letendre F."/>
            <person name="LeVine R."/>
            <person name="Lipovsky A."/>
            <person name="Liu X."/>
            <person name="Liu J."/>
            <person name="Liu S."/>
            <person name="Lokyitsang T."/>
            <person name="Lokyitsang Y."/>
            <person name="Lubonja R."/>
            <person name="Lui A."/>
            <person name="MacDonald P."/>
            <person name="Magnisalis V."/>
            <person name="Maru K."/>
            <person name="Matthews C."/>
            <person name="McCusker W."/>
            <person name="McDonough S."/>
            <person name="Mehta T."/>
            <person name="Meldrim J."/>
            <person name="Meneus L."/>
            <person name="Mihai O."/>
            <person name="Mihalev A."/>
            <person name="Mihova T."/>
            <person name="Mittelman R."/>
            <person name="Mlenga V."/>
            <person name="Montmayeur A."/>
            <person name="Mulrain L."/>
            <person name="Navidi A."/>
            <person name="Naylor J."/>
            <person name="Negash T."/>
            <person name="Nguyen T."/>
            <person name="Nguyen N."/>
            <person name="Nicol R."/>
            <person name="Norbu C."/>
            <person name="Norbu N."/>
            <person name="Novod N."/>
            <person name="O'Neill B."/>
            <person name="Osman S."/>
            <person name="Markiewicz E."/>
            <person name="Oyono O.L."/>
            <person name="Patti C."/>
            <person name="Phunkhang P."/>
            <person name="Pierre F."/>
            <person name="Priest M."/>
            <person name="Raghuraman S."/>
            <person name="Rege F."/>
            <person name="Reyes R."/>
            <person name="Rise C."/>
            <person name="Rogov P."/>
            <person name="Ross K."/>
            <person name="Ryan E."/>
            <person name="Settipalli S."/>
            <person name="Shea T."/>
            <person name="Sherpa N."/>
            <person name="Shi L."/>
            <person name="Shih D."/>
            <person name="Sparrow T."/>
            <person name="Spaulding J."/>
            <person name="Stalker J."/>
            <person name="Stange-Thomann N."/>
            <person name="Stavropoulos S."/>
            <person name="Stone C."/>
            <person name="Strader C."/>
            <person name="Tesfaye S."/>
            <person name="Thomson T."/>
            <person name="Thoulutsang Y."/>
            <person name="Thoulutsang D."/>
            <person name="Topham K."/>
            <person name="Topping I."/>
            <person name="Tsamla T."/>
            <person name="Vassiliev H."/>
            <person name="Vo A."/>
            <person name="Wangchuk T."/>
            <person name="Wangdi T."/>
            <person name="Weiand M."/>
            <person name="Wilkinson J."/>
            <person name="Wilson A."/>
            <person name="Yadav S."/>
            <person name="Young G."/>
            <person name="Yu Q."/>
            <person name="Zembek L."/>
            <person name="Zhong D."/>
            <person name="Zimmer A."/>
            <person name="Zwirko Z."/>
            <person name="Jaffe D.B."/>
            <person name="Alvarez P."/>
            <person name="Brockman W."/>
            <person name="Butler J."/>
            <person name="Chin C."/>
            <person name="Gnerre S."/>
            <person name="Grabherr M."/>
            <person name="Kleber M."/>
            <person name="Mauceli E."/>
            <person name="MacCallum I."/>
        </authorList>
    </citation>
    <scope>NUCLEOTIDE SEQUENCE [LARGE SCALE GENOMIC DNA]</scope>
    <source>
        <strain evidence="3">Tucson 15081-1352.22</strain>
    </source>
</reference>
<accession>B4KG25</accession>
<evidence type="ECO:0000313" key="3">
    <source>
        <dbReference type="Proteomes" id="UP000009192"/>
    </source>
</evidence>
<dbReference type="AlphaFoldDB" id="B4KG25"/>
<evidence type="ECO:0000313" key="2">
    <source>
        <dbReference type="EMBL" id="EDW13164.2"/>
    </source>
</evidence>